<organism evidence="1 2">
    <name type="scientific">Xenopus laevis</name>
    <name type="common">African clawed frog</name>
    <dbReference type="NCBI Taxonomy" id="8355"/>
    <lineage>
        <taxon>Eukaryota</taxon>
        <taxon>Metazoa</taxon>
        <taxon>Chordata</taxon>
        <taxon>Craniata</taxon>
        <taxon>Vertebrata</taxon>
        <taxon>Euteleostomi</taxon>
        <taxon>Amphibia</taxon>
        <taxon>Batrachia</taxon>
        <taxon>Anura</taxon>
        <taxon>Pipoidea</taxon>
        <taxon>Pipidae</taxon>
        <taxon>Xenopodinae</taxon>
        <taxon>Xenopus</taxon>
        <taxon>Xenopus</taxon>
    </lineage>
</organism>
<dbReference type="AlphaFoldDB" id="A0A974D917"/>
<protein>
    <submittedName>
        <fullName evidence="1">Uncharacterized protein</fullName>
    </submittedName>
</protein>
<sequence>MFYGIEIYLKRFKRVRTISWTIATCFPCDLPPVMAAQKINEVLHLGMQKKGTVRSFRGPNTPPSPIAQDCLCLSHSAGLSVQVQEQIRSFRGPNTPPSPIAQDCLCLSHSAGLSVQVQEQIRSFRGPNTPPSPIAQDCLCDRRPEQVQELRAARPSLPAFALKMAAPMATTWVAAPANKKNNHSINMPTECSPHFSTI</sequence>
<evidence type="ECO:0000313" key="2">
    <source>
        <dbReference type="Proteomes" id="UP000694892"/>
    </source>
</evidence>
<name>A0A974D917_XENLA</name>
<dbReference type="Proteomes" id="UP000694892">
    <property type="component" value="Chromosome 3S"/>
</dbReference>
<reference evidence="2" key="1">
    <citation type="journal article" date="2016" name="Nature">
        <title>Genome evolution in the allotetraploid frog Xenopus laevis.</title>
        <authorList>
            <person name="Session A.M."/>
            <person name="Uno Y."/>
            <person name="Kwon T."/>
            <person name="Chapman J.A."/>
            <person name="Toyoda A."/>
            <person name="Takahashi S."/>
            <person name="Fukui A."/>
            <person name="Hikosaka A."/>
            <person name="Suzuki A."/>
            <person name="Kondo M."/>
            <person name="van Heeringen S.J."/>
            <person name="Quigley I."/>
            <person name="Heinz S."/>
            <person name="Ogino H."/>
            <person name="Ochi H."/>
            <person name="Hellsten U."/>
            <person name="Lyons J.B."/>
            <person name="Simakov O."/>
            <person name="Putnam N."/>
            <person name="Stites J."/>
            <person name="Kuroki Y."/>
            <person name="Tanaka T."/>
            <person name="Michiue T."/>
            <person name="Watanabe M."/>
            <person name="Bogdanovic O."/>
            <person name="Lister R."/>
            <person name="Georgiou G."/>
            <person name="Paranjpe S.S."/>
            <person name="van Kruijsbergen I."/>
            <person name="Shu S."/>
            <person name="Carlson J."/>
            <person name="Kinoshita T."/>
            <person name="Ohta Y."/>
            <person name="Mawaribuchi S."/>
            <person name="Jenkins J."/>
            <person name="Grimwood J."/>
            <person name="Schmutz J."/>
            <person name="Mitros T."/>
            <person name="Mozaffari S.V."/>
            <person name="Suzuki Y."/>
            <person name="Haramoto Y."/>
            <person name="Yamamoto T.S."/>
            <person name="Takagi C."/>
            <person name="Heald R."/>
            <person name="Miller K."/>
            <person name="Haudenschild C."/>
            <person name="Kitzman J."/>
            <person name="Nakayama T."/>
            <person name="Izutsu Y."/>
            <person name="Robert J."/>
            <person name="Fortriede J."/>
            <person name="Burns K."/>
            <person name="Lotay V."/>
            <person name="Karimi K."/>
            <person name="Yasuoka Y."/>
            <person name="Dichmann D.S."/>
            <person name="Flajnik M.F."/>
            <person name="Houston D.W."/>
            <person name="Shendure J."/>
            <person name="DuPasquier L."/>
            <person name="Vize P.D."/>
            <person name="Zorn A.M."/>
            <person name="Ito M."/>
            <person name="Marcotte E.M."/>
            <person name="Wallingford J.B."/>
            <person name="Ito Y."/>
            <person name="Asashima M."/>
            <person name="Ueno N."/>
            <person name="Matsuda Y."/>
            <person name="Veenstra G.J."/>
            <person name="Fujiyama A."/>
            <person name="Harland R.M."/>
            <person name="Taira M."/>
            <person name="Rokhsar D.S."/>
        </authorList>
    </citation>
    <scope>NUCLEOTIDE SEQUENCE [LARGE SCALE GENOMIC DNA]</scope>
    <source>
        <strain evidence="2">J</strain>
    </source>
</reference>
<evidence type="ECO:0000313" key="1">
    <source>
        <dbReference type="EMBL" id="OCT87472.1"/>
    </source>
</evidence>
<gene>
    <name evidence="1" type="ORF">XELAEV_18021166mg</name>
</gene>
<accession>A0A974D917</accession>
<dbReference type="EMBL" id="CM004471">
    <property type="protein sequence ID" value="OCT87472.1"/>
    <property type="molecule type" value="Genomic_DNA"/>
</dbReference>
<proteinExistence type="predicted"/>